<organism evidence="3 4">
    <name type="scientific">Phaeodactylibacter xiamenensis</name>
    <dbReference type="NCBI Taxonomy" id="1524460"/>
    <lineage>
        <taxon>Bacteria</taxon>
        <taxon>Pseudomonadati</taxon>
        <taxon>Bacteroidota</taxon>
        <taxon>Saprospiria</taxon>
        <taxon>Saprospirales</taxon>
        <taxon>Haliscomenobacteraceae</taxon>
        <taxon>Phaeodactylibacter</taxon>
    </lineage>
</organism>
<dbReference type="Gene3D" id="3.30.1490.20">
    <property type="entry name" value="ATP-grasp fold, A domain"/>
    <property type="match status" value="1"/>
</dbReference>
<keyword evidence="4" id="KW-1185">Reference proteome</keyword>
<feature type="domain" description="Pyruvate phosphate dikinase AMP/ATP-binding" evidence="2">
    <location>
        <begin position="35"/>
        <end position="134"/>
    </location>
</feature>
<protein>
    <recommendedName>
        <fullName evidence="5">PEP-utilising enzyme mobile domain-containing protein</fullName>
    </recommendedName>
</protein>
<dbReference type="EMBL" id="JPOS01000012">
    <property type="protein sequence ID" value="KGE89250.1"/>
    <property type="molecule type" value="Genomic_DNA"/>
</dbReference>
<dbReference type="GO" id="GO:0016301">
    <property type="term" value="F:kinase activity"/>
    <property type="evidence" value="ECO:0007669"/>
    <property type="project" value="InterPro"/>
</dbReference>
<evidence type="ECO:0000259" key="1">
    <source>
        <dbReference type="Pfam" id="PF00391"/>
    </source>
</evidence>
<dbReference type="SUPFAM" id="SSF56059">
    <property type="entry name" value="Glutathione synthetase ATP-binding domain-like"/>
    <property type="match status" value="1"/>
</dbReference>
<accession>A0A098SAV6</accession>
<sequence length="692" mass="78261">MSKLSRLQQLESLGWPVPAFTSVAYADFLAGERPEGLRFPVAVRSSYLTEDGEENSQAGQYLSRLNVGESELESAITDVFNSYPTQEGTQVLVQEMVDPDFSGVLFAFREGSWKLEYTEGLGEALMSGQQSGQTLLLPRFGAWDVRWSAIFNFWKGAETCGKPLRRAFIQLSYITGQLLEQPDARHGLDIEFAVSKGKLWLLQARPITTPEEAEEVLTSANHKEILPPEPSRLMTDLITDAGPALFGYYRDLDPSLLQRAFLRAAGGMPWINLSALLDTMVHWGLPTQLVCRSVGAEDFYQVGLRPWRCLAKLPVFFKVLGQQRQAKQRIQAWQRKAAVETDLGKAEREPFWLIDPAKAFSHWCDSFSSLYVELVTNMQILTGAMSGPVGLLERLGLLHRLAAAIQQKSASTDYLHAFREWERGQRSTTQFLEAFGHRGFYESDLGQPRFREYSEADWEALRKGVDFTASSKPPPRRKRQPLWAWLFRPVIDLIHTREWIRHETMTLFWEYREELNGKLPFAPWSFTQAELSAFFENEWRADEMAERQPPKPVGWDMDTFLCNQLGRRLPVTVLSNVSASQQNHQQGIGVYPGKVRGQVWRVASADLRTVAPPPFPVIILVADALDPGWVPFFSKVDGVASYVGGLLSHASIMLREAQVPSITQIPAQLDFQTGDWVEMDAQKGTIRRVEEG</sequence>
<dbReference type="Pfam" id="PF01326">
    <property type="entry name" value="PPDK_N"/>
    <property type="match status" value="1"/>
</dbReference>
<dbReference type="PANTHER" id="PTHR43615:SF1">
    <property type="entry name" value="PPDK_N DOMAIN-CONTAINING PROTEIN"/>
    <property type="match status" value="1"/>
</dbReference>
<evidence type="ECO:0008006" key="5">
    <source>
        <dbReference type="Google" id="ProtNLM"/>
    </source>
</evidence>
<evidence type="ECO:0000313" key="4">
    <source>
        <dbReference type="Proteomes" id="UP000029736"/>
    </source>
</evidence>
<dbReference type="SUPFAM" id="SSF52009">
    <property type="entry name" value="Phosphohistidine domain"/>
    <property type="match status" value="1"/>
</dbReference>
<dbReference type="PANTHER" id="PTHR43615">
    <property type="entry name" value="PHOSPHOENOLPYRUVATE SYNTHASE-RELATED"/>
    <property type="match status" value="1"/>
</dbReference>
<name>A0A098SAV6_9BACT</name>
<dbReference type="Proteomes" id="UP000029736">
    <property type="component" value="Unassembled WGS sequence"/>
</dbReference>
<dbReference type="GO" id="GO:0005524">
    <property type="term" value="F:ATP binding"/>
    <property type="evidence" value="ECO:0007669"/>
    <property type="project" value="InterPro"/>
</dbReference>
<dbReference type="InterPro" id="IPR036637">
    <property type="entry name" value="Phosphohistidine_dom_sf"/>
</dbReference>
<reference evidence="3 4" key="1">
    <citation type="journal article" date="2014" name="Int. J. Syst. Evol. Microbiol.">
        <title>Phaeodactylibacter xiamenensis gen. nov., sp. nov., a member of the family Saprospiraceae isolated from the marine alga Phaeodactylum tricornutum.</title>
        <authorList>
            <person name="Chen Z.Jr."/>
            <person name="Lei X."/>
            <person name="Lai Q."/>
            <person name="Li Y."/>
            <person name="Zhang B."/>
            <person name="Zhang J."/>
            <person name="Zhang H."/>
            <person name="Yang L."/>
            <person name="Zheng W."/>
            <person name="Tian Y."/>
            <person name="Yu Z."/>
            <person name="Xu H.Jr."/>
            <person name="Zheng T."/>
        </authorList>
    </citation>
    <scope>NUCLEOTIDE SEQUENCE [LARGE SCALE GENOMIC DNA]</scope>
    <source>
        <strain evidence="3 4">KD52</strain>
    </source>
</reference>
<comment type="caution">
    <text evidence="3">The sequence shown here is derived from an EMBL/GenBank/DDBJ whole genome shotgun (WGS) entry which is preliminary data.</text>
</comment>
<dbReference type="Pfam" id="PF00391">
    <property type="entry name" value="PEP-utilizers"/>
    <property type="match status" value="1"/>
</dbReference>
<dbReference type="Gene3D" id="3.30.470.20">
    <property type="entry name" value="ATP-grasp fold, B domain"/>
    <property type="match status" value="1"/>
</dbReference>
<dbReference type="RefSeq" id="WP_044217222.1">
    <property type="nucleotide sequence ID" value="NZ_JBKAGJ010000001.1"/>
</dbReference>
<evidence type="ECO:0000313" key="3">
    <source>
        <dbReference type="EMBL" id="KGE89250.1"/>
    </source>
</evidence>
<dbReference type="AlphaFoldDB" id="A0A098SAV6"/>
<evidence type="ECO:0000259" key="2">
    <source>
        <dbReference type="Pfam" id="PF01326"/>
    </source>
</evidence>
<dbReference type="InterPro" id="IPR002192">
    <property type="entry name" value="PPDK_AMP/ATP-bd"/>
</dbReference>
<dbReference type="Gene3D" id="3.50.30.10">
    <property type="entry name" value="Phosphohistidine domain"/>
    <property type="match status" value="1"/>
</dbReference>
<dbReference type="STRING" id="1524460.IX84_05775"/>
<dbReference type="InterPro" id="IPR051549">
    <property type="entry name" value="PEP_Utilizing_Enz"/>
</dbReference>
<feature type="domain" description="PEP-utilising enzyme mobile" evidence="1">
    <location>
        <begin position="619"/>
        <end position="684"/>
    </location>
</feature>
<gene>
    <name evidence="3" type="ORF">IX84_05775</name>
</gene>
<dbReference type="InterPro" id="IPR008279">
    <property type="entry name" value="PEP-util_enz_mobile_dom"/>
</dbReference>
<proteinExistence type="predicted"/>
<dbReference type="OrthoDB" id="9765468at2"/>
<dbReference type="InterPro" id="IPR013815">
    <property type="entry name" value="ATP_grasp_subdomain_1"/>
</dbReference>